<keyword evidence="4" id="KW-1185">Reference proteome</keyword>
<dbReference type="GO" id="GO:0006310">
    <property type="term" value="P:DNA recombination"/>
    <property type="evidence" value="ECO:0007669"/>
    <property type="project" value="UniProtKB-KW"/>
</dbReference>
<proteinExistence type="predicted"/>
<dbReference type="GO" id="GO:0015074">
    <property type="term" value="P:DNA integration"/>
    <property type="evidence" value="ECO:0007669"/>
    <property type="project" value="InterPro"/>
</dbReference>
<reference evidence="3 4" key="1">
    <citation type="submission" date="2018-05" db="EMBL/GenBank/DDBJ databases">
        <title>Flavobacterium sp. strain IMCC34758, incomplete genome.</title>
        <authorList>
            <person name="Joung Y."/>
        </authorList>
    </citation>
    <scope>NUCLEOTIDE SEQUENCE [LARGE SCALE GENOMIC DNA]</scope>
    <source>
        <strain evidence="3 4">IMCC34758</strain>
    </source>
</reference>
<dbReference type="Gene3D" id="1.10.443.10">
    <property type="entry name" value="Intergrase catalytic core"/>
    <property type="match status" value="1"/>
</dbReference>
<comment type="caution">
    <text evidence="3">The sequence shown here is derived from an EMBL/GenBank/DDBJ whole genome shotgun (WGS) entry which is preliminary data.</text>
</comment>
<protein>
    <recommendedName>
        <fullName evidence="2">Tyr recombinase domain-containing protein</fullName>
    </recommendedName>
</protein>
<evidence type="ECO:0000256" key="1">
    <source>
        <dbReference type="ARBA" id="ARBA00023172"/>
    </source>
</evidence>
<dbReference type="InterPro" id="IPR013762">
    <property type="entry name" value="Integrase-like_cat_sf"/>
</dbReference>
<name>A0A2V4C5P1_9FLAO</name>
<evidence type="ECO:0000259" key="2">
    <source>
        <dbReference type="PROSITE" id="PS51898"/>
    </source>
</evidence>
<organism evidence="3 4">
    <name type="scientific">Flavobacterium hydrophilum</name>
    <dbReference type="NCBI Taxonomy" id="2211445"/>
    <lineage>
        <taxon>Bacteria</taxon>
        <taxon>Pseudomonadati</taxon>
        <taxon>Bacteroidota</taxon>
        <taxon>Flavobacteriia</taxon>
        <taxon>Flavobacteriales</taxon>
        <taxon>Flavobacteriaceae</taxon>
        <taxon>Flavobacterium</taxon>
    </lineage>
</organism>
<dbReference type="Pfam" id="PF00589">
    <property type="entry name" value="Phage_integrase"/>
    <property type="match status" value="1"/>
</dbReference>
<dbReference type="Proteomes" id="UP000247681">
    <property type="component" value="Unassembled WGS sequence"/>
</dbReference>
<keyword evidence="1" id="KW-0233">DNA recombination</keyword>
<dbReference type="AlphaFoldDB" id="A0A2V4C5P1"/>
<dbReference type="GO" id="GO:0003677">
    <property type="term" value="F:DNA binding"/>
    <property type="evidence" value="ECO:0007669"/>
    <property type="project" value="InterPro"/>
</dbReference>
<feature type="domain" description="Tyr recombinase" evidence="2">
    <location>
        <begin position="1"/>
        <end position="103"/>
    </location>
</feature>
<dbReference type="InterPro" id="IPR002104">
    <property type="entry name" value="Integrase_catalytic"/>
</dbReference>
<accession>A0A2V4C5P1</accession>
<dbReference type="SUPFAM" id="SSF56349">
    <property type="entry name" value="DNA breaking-rejoining enzymes"/>
    <property type="match status" value="1"/>
</dbReference>
<dbReference type="EMBL" id="QJHL01000002">
    <property type="protein sequence ID" value="PXY45240.1"/>
    <property type="molecule type" value="Genomic_DNA"/>
</dbReference>
<gene>
    <name evidence="3" type="ORF">DMB68_11150</name>
</gene>
<dbReference type="OrthoDB" id="9788852at2"/>
<dbReference type="InterPro" id="IPR011010">
    <property type="entry name" value="DNA_brk_join_enz"/>
</dbReference>
<sequence length="105" mass="12529">MINDNIHNALALFEKDYNGYAFKSQKNTVYSPQHVNRLLKKYFKKGKISTHSLRKSFGRRVWENYNQSVRSLIYLSELFQHSSIIITRIYLGIRQEELDNIYVNL</sequence>
<evidence type="ECO:0000313" key="4">
    <source>
        <dbReference type="Proteomes" id="UP000247681"/>
    </source>
</evidence>
<dbReference type="PROSITE" id="PS51898">
    <property type="entry name" value="TYR_RECOMBINASE"/>
    <property type="match status" value="1"/>
</dbReference>
<evidence type="ECO:0000313" key="3">
    <source>
        <dbReference type="EMBL" id="PXY45240.1"/>
    </source>
</evidence>